<evidence type="ECO:0000256" key="4">
    <source>
        <dbReference type="ARBA" id="ARBA00023180"/>
    </source>
</evidence>
<dbReference type="EMBL" id="CAJGYO010000006">
    <property type="protein sequence ID" value="CAD6238595.1"/>
    <property type="molecule type" value="Genomic_DNA"/>
</dbReference>
<dbReference type="Proteomes" id="UP000604825">
    <property type="component" value="Unassembled WGS sequence"/>
</dbReference>
<evidence type="ECO:0000313" key="7">
    <source>
        <dbReference type="Proteomes" id="UP000604825"/>
    </source>
</evidence>
<dbReference type="InterPro" id="IPR001087">
    <property type="entry name" value="GDSL"/>
</dbReference>
<sequence>MSAAGSSRAFSFSLPAAAAPLLLALALAAAAVSALVLPAAAAASGFSCRPGSRPVLFNFGDSNSDTGGMAAAKGWHLTRPEGRAFFPRPTGRFCDGRLTIDFLCESLNISYLSPFLKALGSSYSNGANFAIAGAATLPRDVPFALHIQVQEFLYFRDRSLELIDQGLSGPIDAQGFQNALYMIDIGQNDVNALLSNLPYDQVIAKFPPILAEIKDAVQQKLLDTWDGCSRLPATEACHTKENDSDLDQYGCLKTYNRAAVAFNTALGSLCDELSAQMKDATIVYTDMFPIKYDLVANHTKYGFDKPLMTCCGYGGPPYNYDFNKGCQSKNVTACDDGSKFVSWDGVHLTEAANAVVAKAILSSKYSKPSLKFDQFCRV</sequence>
<dbReference type="Pfam" id="PF00657">
    <property type="entry name" value="Lipase_GDSL"/>
    <property type="match status" value="1"/>
</dbReference>
<keyword evidence="2 5" id="KW-0732">Signal</keyword>
<keyword evidence="4" id="KW-0325">Glycoprotein</keyword>
<evidence type="ECO:0000256" key="2">
    <source>
        <dbReference type="ARBA" id="ARBA00022729"/>
    </source>
</evidence>
<evidence type="ECO:0000256" key="5">
    <source>
        <dbReference type="SAM" id="SignalP"/>
    </source>
</evidence>
<dbReference type="OrthoDB" id="655468at2759"/>
<reference evidence="6" key="1">
    <citation type="submission" date="2020-10" db="EMBL/GenBank/DDBJ databases">
        <authorList>
            <person name="Han B."/>
            <person name="Lu T."/>
            <person name="Zhao Q."/>
            <person name="Huang X."/>
            <person name="Zhao Y."/>
        </authorList>
    </citation>
    <scope>NUCLEOTIDE SEQUENCE</scope>
</reference>
<comment type="similarity">
    <text evidence="1">Belongs to the 'GDSL' lipolytic enzyme family.</text>
</comment>
<comment type="caution">
    <text evidence="6">The sequence shown here is derived from an EMBL/GenBank/DDBJ whole genome shotgun (WGS) entry which is preliminary data.</text>
</comment>
<keyword evidence="7" id="KW-1185">Reference proteome</keyword>
<dbReference type="AlphaFoldDB" id="A0A811PG74"/>
<evidence type="ECO:0000313" key="6">
    <source>
        <dbReference type="EMBL" id="CAD6238595.1"/>
    </source>
</evidence>
<dbReference type="SUPFAM" id="SSF52266">
    <property type="entry name" value="SGNH hydrolase"/>
    <property type="match status" value="1"/>
</dbReference>
<dbReference type="PANTHER" id="PTHR22835">
    <property type="entry name" value="ZINC FINGER FYVE DOMAIN CONTAINING PROTEIN"/>
    <property type="match status" value="1"/>
</dbReference>
<dbReference type="InterPro" id="IPR035669">
    <property type="entry name" value="SGNH_plant_lipase-like"/>
</dbReference>
<feature type="signal peptide" evidence="5">
    <location>
        <begin position="1"/>
        <end position="34"/>
    </location>
</feature>
<gene>
    <name evidence="6" type="ORF">NCGR_LOCUS25783</name>
</gene>
<evidence type="ECO:0000256" key="3">
    <source>
        <dbReference type="ARBA" id="ARBA00022801"/>
    </source>
</evidence>
<dbReference type="CDD" id="cd01837">
    <property type="entry name" value="SGNH_plant_lipase_like"/>
    <property type="match status" value="1"/>
</dbReference>
<dbReference type="InterPro" id="IPR036514">
    <property type="entry name" value="SGNH_hydro_sf"/>
</dbReference>
<dbReference type="Gene3D" id="3.40.50.1110">
    <property type="entry name" value="SGNH hydrolase"/>
    <property type="match status" value="1"/>
</dbReference>
<organism evidence="6 7">
    <name type="scientific">Miscanthus lutarioriparius</name>
    <dbReference type="NCBI Taxonomy" id="422564"/>
    <lineage>
        <taxon>Eukaryota</taxon>
        <taxon>Viridiplantae</taxon>
        <taxon>Streptophyta</taxon>
        <taxon>Embryophyta</taxon>
        <taxon>Tracheophyta</taxon>
        <taxon>Spermatophyta</taxon>
        <taxon>Magnoliopsida</taxon>
        <taxon>Liliopsida</taxon>
        <taxon>Poales</taxon>
        <taxon>Poaceae</taxon>
        <taxon>PACMAD clade</taxon>
        <taxon>Panicoideae</taxon>
        <taxon>Andropogonodae</taxon>
        <taxon>Andropogoneae</taxon>
        <taxon>Saccharinae</taxon>
        <taxon>Miscanthus</taxon>
    </lineage>
</organism>
<dbReference type="GO" id="GO:0016788">
    <property type="term" value="F:hydrolase activity, acting on ester bonds"/>
    <property type="evidence" value="ECO:0007669"/>
    <property type="project" value="InterPro"/>
</dbReference>
<name>A0A811PG74_9POAL</name>
<dbReference type="PANTHER" id="PTHR22835:SF244">
    <property type="entry name" value="GDSL ESTERASE_LIPASE LIP-4"/>
    <property type="match status" value="1"/>
</dbReference>
<feature type="chain" id="PRO_5032555870" evidence="5">
    <location>
        <begin position="35"/>
        <end position="378"/>
    </location>
</feature>
<keyword evidence="3" id="KW-0378">Hydrolase</keyword>
<accession>A0A811PG74</accession>
<protein>
    <submittedName>
        <fullName evidence="6">Uncharacterized protein</fullName>
    </submittedName>
</protein>
<proteinExistence type="inferred from homology"/>
<evidence type="ECO:0000256" key="1">
    <source>
        <dbReference type="ARBA" id="ARBA00008668"/>
    </source>
</evidence>